<keyword evidence="6 8" id="KW-1133">Transmembrane helix</keyword>
<organism evidence="9 10">
    <name type="scientific">Allopseudospirillum japonicum</name>
    <dbReference type="NCBI Taxonomy" id="64971"/>
    <lineage>
        <taxon>Bacteria</taxon>
        <taxon>Pseudomonadati</taxon>
        <taxon>Pseudomonadota</taxon>
        <taxon>Gammaproteobacteria</taxon>
        <taxon>Oceanospirillales</taxon>
        <taxon>Oceanospirillaceae</taxon>
        <taxon>Allopseudospirillum</taxon>
    </lineage>
</organism>
<evidence type="ECO:0000256" key="5">
    <source>
        <dbReference type="ARBA" id="ARBA00022692"/>
    </source>
</evidence>
<dbReference type="AlphaFoldDB" id="A0A1H6QIY8"/>
<feature type="transmembrane region" description="Helical" evidence="8">
    <location>
        <begin position="163"/>
        <end position="182"/>
    </location>
</feature>
<dbReference type="GO" id="GO:0005886">
    <property type="term" value="C:plasma membrane"/>
    <property type="evidence" value="ECO:0007669"/>
    <property type="project" value="UniProtKB-SubCell"/>
</dbReference>
<evidence type="ECO:0000256" key="1">
    <source>
        <dbReference type="ARBA" id="ARBA00004651"/>
    </source>
</evidence>
<dbReference type="Pfam" id="PF03547">
    <property type="entry name" value="Mem_trans"/>
    <property type="match status" value="1"/>
</dbReference>
<protein>
    <recommendedName>
        <fullName evidence="11">Transporter</fullName>
    </recommendedName>
</protein>
<name>A0A1H6QIY8_9GAMM</name>
<feature type="transmembrane region" description="Helical" evidence="8">
    <location>
        <begin position="27"/>
        <end position="46"/>
    </location>
</feature>
<feature type="transmembrane region" description="Helical" evidence="8">
    <location>
        <begin position="224"/>
        <end position="241"/>
    </location>
</feature>
<keyword evidence="5 8" id="KW-0812">Transmembrane</keyword>
<dbReference type="RefSeq" id="WP_093308124.1">
    <property type="nucleotide sequence ID" value="NZ_FNYH01000001.1"/>
</dbReference>
<keyword evidence="4" id="KW-1003">Cell membrane</keyword>
<keyword evidence="10" id="KW-1185">Reference proteome</keyword>
<gene>
    <name evidence="9" type="ORF">SAMN05421831_101241</name>
</gene>
<feature type="transmembrane region" description="Helical" evidence="8">
    <location>
        <begin position="58"/>
        <end position="83"/>
    </location>
</feature>
<evidence type="ECO:0000256" key="8">
    <source>
        <dbReference type="SAM" id="Phobius"/>
    </source>
</evidence>
<evidence type="ECO:0000256" key="7">
    <source>
        <dbReference type="ARBA" id="ARBA00023136"/>
    </source>
</evidence>
<dbReference type="InterPro" id="IPR038770">
    <property type="entry name" value="Na+/solute_symporter_sf"/>
</dbReference>
<evidence type="ECO:0000313" key="10">
    <source>
        <dbReference type="Proteomes" id="UP000242999"/>
    </source>
</evidence>
<dbReference type="OrthoDB" id="9805563at2"/>
<evidence type="ECO:0000256" key="4">
    <source>
        <dbReference type="ARBA" id="ARBA00022475"/>
    </source>
</evidence>
<dbReference type="PANTHER" id="PTHR36838:SF4">
    <property type="entry name" value="AUXIN EFFLUX CARRIER FAMILY PROTEIN"/>
    <property type="match status" value="1"/>
</dbReference>
<sequence>MNALGPVFATLLLGAFFKRLALPRAEFWALAEPFIYFILLPALLIHKLALADISDFTLLPLAGAIGLTLVLTSAALWLCKAFWHTSAASFTSLYQGGIRFNTYIGLACSAQLFGDQGVLIAAVLMAIMIPSLNLFCILVFQISLQTAGFSWKKFIINLAKNPLILACFIGVFLNISGIGLPLGSDQVLDLLGRAALPLGLLAVGAALSPKVLLNHGYLIFSNSLFKLVVMPLIAVMVSYLLNLPQLMASVFILFCALPTATSAYILARQLEGDADLMAALITGQTLLAFISLPWVLEYLLP</sequence>
<feature type="transmembrane region" description="Helical" evidence="8">
    <location>
        <begin position="247"/>
        <end position="267"/>
    </location>
</feature>
<reference evidence="10" key="1">
    <citation type="submission" date="2016-10" db="EMBL/GenBank/DDBJ databases">
        <authorList>
            <person name="Varghese N."/>
            <person name="Submissions S."/>
        </authorList>
    </citation>
    <scope>NUCLEOTIDE SEQUENCE [LARGE SCALE GENOMIC DNA]</scope>
    <source>
        <strain evidence="10">DSM 7165</strain>
    </source>
</reference>
<dbReference type="Proteomes" id="UP000242999">
    <property type="component" value="Unassembled WGS sequence"/>
</dbReference>
<feature type="transmembrane region" description="Helical" evidence="8">
    <location>
        <begin position="119"/>
        <end position="142"/>
    </location>
</feature>
<evidence type="ECO:0000256" key="2">
    <source>
        <dbReference type="ARBA" id="ARBA00010145"/>
    </source>
</evidence>
<keyword evidence="3" id="KW-0813">Transport</keyword>
<dbReference type="Gene3D" id="1.20.1530.20">
    <property type="match status" value="1"/>
</dbReference>
<dbReference type="GO" id="GO:0055085">
    <property type="term" value="P:transmembrane transport"/>
    <property type="evidence" value="ECO:0007669"/>
    <property type="project" value="InterPro"/>
</dbReference>
<feature type="transmembrane region" description="Helical" evidence="8">
    <location>
        <begin position="194"/>
        <end position="212"/>
    </location>
</feature>
<evidence type="ECO:0008006" key="11">
    <source>
        <dbReference type="Google" id="ProtNLM"/>
    </source>
</evidence>
<dbReference type="PANTHER" id="PTHR36838">
    <property type="entry name" value="AUXIN EFFLUX CARRIER FAMILY PROTEIN"/>
    <property type="match status" value="1"/>
</dbReference>
<evidence type="ECO:0000313" key="9">
    <source>
        <dbReference type="EMBL" id="SEI39440.1"/>
    </source>
</evidence>
<feature type="transmembrane region" description="Helical" evidence="8">
    <location>
        <begin position="276"/>
        <end position="296"/>
    </location>
</feature>
<evidence type="ECO:0000256" key="3">
    <source>
        <dbReference type="ARBA" id="ARBA00022448"/>
    </source>
</evidence>
<comment type="subcellular location">
    <subcellularLocation>
        <location evidence="1">Cell membrane</location>
        <topology evidence="1">Multi-pass membrane protein</topology>
    </subcellularLocation>
</comment>
<dbReference type="EMBL" id="FNYH01000001">
    <property type="protein sequence ID" value="SEI39440.1"/>
    <property type="molecule type" value="Genomic_DNA"/>
</dbReference>
<evidence type="ECO:0000256" key="6">
    <source>
        <dbReference type="ARBA" id="ARBA00022989"/>
    </source>
</evidence>
<proteinExistence type="inferred from homology"/>
<dbReference type="InterPro" id="IPR004776">
    <property type="entry name" value="Mem_transp_PIN-like"/>
</dbReference>
<keyword evidence="7 8" id="KW-0472">Membrane</keyword>
<dbReference type="STRING" id="64971.SAMN05421831_101241"/>
<comment type="similarity">
    <text evidence="2">Belongs to the auxin efflux carrier (TC 2.A.69) family.</text>
</comment>
<accession>A0A1H6QIY8</accession>